<organism evidence="1 2">
    <name type="scientific">Halobacteriovorax marinus</name>
    <dbReference type="NCBI Taxonomy" id="97084"/>
    <lineage>
        <taxon>Bacteria</taxon>
        <taxon>Pseudomonadati</taxon>
        <taxon>Bdellovibrionota</taxon>
        <taxon>Bacteriovoracia</taxon>
        <taxon>Bacteriovoracales</taxon>
        <taxon>Halobacteriovoraceae</taxon>
        <taxon>Halobacteriovorax</taxon>
    </lineage>
</organism>
<dbReference type="EMBL" id="MAAO01000004">
    <property type="protein sequence ID" value="OUR98770.1"/>
    <property type="molecule type" value="Genomic_DNA"/>
</dbReference>
<gene>
    <name evidence="1" type="ORF">A9Q84_04985</name>
</gene>
<evidence type="ECO:0000313" key="1">
    <source>
        <dbReference type="EMBL" id="OUR98770.1"/>
    </source>
</evidence>
<accession>A0A1Y5FAP9</accession>
<reference evidence="2" key="1">
    <citation type="journal article" date="2017" name="Proc. Natl. Acad. Sci. U.S.A.">
        <title>Simulation of Deepwater Horizon oil plume reveals substrate specialization within a complex community of hydrocarbon-degraders.</title>
        <authorList>
            <person name="Hu P."/>
            <person name="Dubinsky E.A."/>
            <person name="Probst A.J."/>
            <person name="Wang J."/>
            <person name="Sieber C.M.K."/>
            <person name="Tom L.M."/>
            <person name="Gardinali P."/>
            <person name="Banfield J.F."/>
            <person name="Atlas R.M."/>
            <person name="Andersen G.L."/>
        </authorList>
    </citation>
    <scope>NUCLEOTIDE SEQUENCE [LARGE SCALE GENOMIC DNA]</scope>
</reference>
<dbReference type="Proteomes" id="UP000196531">
    <property type="component" value="Unassembled WGS sequence"/>
</dbReference>
<proteinExistence type="predicted"/>
<comment type="caution">
    <text evidence="1">The sequence shown here is derived from an EMBL/GenBank/DDBJ whole genome shotgun (WGS) entry which is preliminary data.</text>
</comment>
<evidence type="ECO:0000313" key="2">
    <source>
        <dbReference type="Proteomes" id="UP000196531"/>
    </source>
</evidence>
<sequence length="114" mass="12865">MKKLLLILLLSIQPIFSIEIQCIDEEKGVNITAVTSDETGITYLVFDDGENLLNYMGLNPELIVHTETSLTYKDESINLTMLLDEVGEIRSLDSELLLDRTNRVLSASKCKFLK</sequence>
<protein>
    <submittedName>
        <fullName evidence="1">Uncharacterized protein</fullName>
    </submittedName>
</protein>
<dbReference type="AlphaFoldDB" id="A0A1Y5FAP9"/>
<name>A0A1Y5FAP9_9BACT</name>